<reference evidence="6" key="1">
    <citation type="journal article" date="2014" name="Int. J. Syst. Evol. Microbiol.">
        <title>Complete genome sequence of Corynebacterium casei LMG S-19264T (=DSM 44701T), isolated from a smear-ripened cheese.</title>
        <authorList>
            <consortium name="US DOE Joint Genome Institute (JGI-PGF)"/>
            <person name="Walter F."/>
            <person name="Albersmeier A."/>
            <person name="Kalinowski J."/>
            <person name="Ruckert C."/>
        </authorList>
    </citation>
    <scope>NUCLEOTIDE SEQUENCE</scope>
    <source>
        <strain evidence="6">CGMCC 1.10859</strain>
    </source>
</reference>
<dbReference type="InterPro" id="IPR005471">
    <property type="entry name" value="Tscrpt_reg_IclR_N"/>
</dbReference>
<dbReference type="EMBL" id="FNOB01000053">
    <property type="protein sequence ID" value="SDX96077.1"/>
    <property type="molecule type" value="Genomic_DNA"/>
</dbReference>
<dbReference type="SUPFAM" id="SSF46785">
    <property type="entry name" value="Winged helix' DNA-binding domain"/>
    <property type="match status" value="1"/>
</dbReference>
<dbReference type="InterPro" id="IPR014757">
    <property type="entry name" value="Tscrpt_reg_IclR_C"/>
</dbReference>
<dbReference type="PROSITE" id="PS51078">
    <property type="entry name" value="ICLR_ED"/>
    <property type="match status" value="1"/>
</dbReference>
<dbReference type="AlphaFoldDB" id="A0AAN4ZZZ8"/>
<reference evidence="6" key="3">
    <citation type="submission" date="2023-06" db="EMBL/GenBank/DDBJ databases">
        <authorList>
            <person name="Sun Q."/>
            <person name="Zhou Y."/>
        </authorList>
    </citation>
    <scope>NUCLEOTIDE SEQUENCE</scope>
    <source>
        <strain evidence="6">CGMCC 1.10859</strain>
    </source>
</reference>
<keyword evidence="2" id="KW-0238">DNA-binding</keyword>
<dbReference type="SMART" id="SM00346">
    <property type="entry name" value="HTH_ICLR"/>
    <property type="match status" value="1"/>
</dbReference>
<organism evidence="6 9">
    <name type="scientific">Allgaiera indica</name>
    <dbReference type="NCBI Taxonomy" id="765699"/>
    <lineage>
        <taxon>Bacteria</taxon>
        <taxon>Pseudomonadati</taxon>
        <taxon>Pseudomonadota</taxon>
        <taxon>Alphaproteobacteria</taxon>
        <taxon>Rhodobacterales</taxon>
        <taxon>Paracoccaceae</taxon>
        <taxon>Allgaiera</taxon>
    </lineage>
</organism>
<sequence length="263" mass="29396">MNELENRSLDRGIQVLEVLGREGSCALRDLHAHTGIPKSSLRRLLGTLEARRLVRRGLSDGRYRTNVILPACAGYPITARDSEIVDTALPILSELTRQVKWPSDLHVWDNFHMRILDSTRALSPFSFFEGVADLRINIFGSASGIACLSTLSNAKITELIEQAAPYADLCLTRYATTEEKFFEHIQTSRKEGYGCRLPMFFKEIQPNDGLSALAVPLMNGTSPVGAITLLWPLSFMSIQQFAATYLEKIQLAAQTFKTRFESL</sequence>
<evidence type="ECO:0000313" key="8">
    <source>
        <dbReference type="Proteomes" id="UP000199541"/>
    </source>
</evidence>
<evidence type="ECO:0000259" key="5">
    <source>
        <dbReference type="PROSITE" id="PS51078"/>
    </source>
</evidence>
<evidence type="ECO:0000313" key="9">
    <source>
        <dbReference type="Proteomes" id="UP000634647"/>
    </source>
</evidence>
<keyword evidence="8" id="KW-1185">Reference proteome</keyword>
<name>A0AAN4ZZZ8_9RHOB</name>
<dbReference type="InterPro" id="IPR029016">
    <property type="entry name" value="GAF-like_dom_sf"/>
</dbReference>
<feature type="domain" description="HTH iclR-type" evidence="4">
    <location>
        <begin position="6"/>
        <end position="67"/>
    </location>
</feature>
<comment type="caution">
    <text evidence="6">The sequence shown here is derived from an EMBL/GenBank/DDBJ whole genome shotgun (WGS) entry which is preliminary data.</text>
</comment>
<dbReference type="InterPro" id="IPR050707">
    <property type="entry name" value="HTH_MetabolicPath_Reg"/>
</dbReference>
<keyword evidence="1" id="KW-0805">Transcription regulation</keyword>
<dbReference type="Gene3D" id="3.30.450.40">
    <property type="match status" value="1"/>
</dbReference>
<evidence type="ECO:0000259" key="4">
    <source>
        <dbReference type="PROSITE" id="PS51077"/>
    </source>
</evidence>
<reference evidence="7 8" key="2">
    <citation type="submission" date="2016-10" db="EMBL/GenBank/DDBJ databases">
        <authorList>
            <person name="Varghese N."/>
            <person name="Submissions S."/>
        </authorList>
    </citation>
    <scope>NUCLEOTIDE SEQUENCE [LARGE SCALE GENOMIC DNA]</scope>
    <source>
        <strain evidence="7 8">DSM 24802</strain>
    </source>
</reference>
<dbReference type="SUPFAM" id="SSF55781">
    <property type="entry name" value="GAF domain-like"/>
    <property type="match status" value="1"/>
</dbReference>
<evidence type="ECO:0000256" key="3">
    <source>
        <dbReference type="ARBA" id="ARBA00023163"/>
    </source>
</evidence>
<dbReference type="Proteomes" id="UP000199541">
    <property type="component" value="Unassembled WGS sequence"/>
</dbReference>
<gene>
    <name evidence="6" type="ORF">GCM10008024_21290</name>
    <name evidence="7" type="ORF">SAMN05444006_1536</name>
</gene>
<dbReference type="InterPro" id="IPR036390">
    <property type="entry name" value="WH_DNA-bd_sf"/>
</dbReference>
<keyword evidence="3" id="KW-0804">Transcription</keyword>
<evidence type="ECO:0000256" key="2">
    <source>
        <dbReference type="ARBA" id="ARBA00023125"/>
    </source>
</evidence>
<dbReference type="RefSeq" id="WP_081825003.1">
    <property type="nucleotide sequence ID" value="NZ_BNAB01000009.1"/>
</dbReference>
<dbReference type="PANTHER" id="PTHR30136:SF23">
    <property type="entry name" value="DNA-BINDING TRANSCRIPTIONAL ACTIVATOR MHPR"/>
    <property type="match status" value="1"/>
</dbReference>
<dbReference type="GO" id="GO:0003677">
    <property type="term" value="F:DNA binding"/>
    <property type="evidence" value="ECO:0007669"/>
    <property type="project" value="UniProtKB-KW"/>
</dbReference>
<proteinExistence type="predicted"/>
<dbReference type="InterPro" id="IPR036388">
    <property type="entry name" value="WH-like_DNA-bd_sf"/>
</dbReference>
<protein>
    <submittedName>
        <fullName evidence="7">Transcriptional regulator, IclR family</fullName>
    </submittedName>
</protein>
<dbReference type="PANTHER" id="PTHR30136">
    <property type="entry name" value="HELIX-TURN-HELIX TRANSCRIPTIONAL REGULATOR, ICLR FAMILY"/>
    <property type="match status" value="1"/>
</dbReference>
<feature type="domain" description="IclR-ED" evidence="5">
    <location>
        <begin position="52"/>
        <end position="262"/>
    </location>
</feature>
<dbReference type="Proteomes" id="UP000634647">
    <property type="component" value="Unassembled WGS sequence"/>
</dbReference>
<evidence type="ECO:0000313" key="7">
    <source>
        <dbReference type="EMBL" id="SDX96077.1"/>
    </source>
</evidence>
<dbReference type="GO" id="GO:0045892">
    <property type="term" value="P:negative regulation of DNA-templated transcription"/>
    <property type="evidence" value="ECO:0007669"/>
    <property type="project" value="TreeGrafter"/>
</dbReference>
<dbReference type="Pfam" id="PF01614">
    <property type="entry name" value="IclR_C"/>
    <property type="match status" value="1"/>
</dbReference>
<dbReference type="EMBL" id="BNAB01000009">
    <property type="protein sequence ID" value="GHE02317.1"/>
    <property type="molecule type" value="Genomic_DNA"/>
</dbReference>
<dbReference type="GO" id="GO:0003700">
    <property type="term" value="F:DNA-binding transcription factor activity"/>
    <property type="evidence" value="ECO:0007669"/>
    <property type="project" value="TreeGrafter"/>
</dbReference>
<dbReference type="Pfam" id="PF09339">
    <property type="entry name" value="HTH_IclR"/>
    <property type="match status" value="1"/>
</dbReference>
<dbReference type="PROSITE" id="PS51077">
    <property type="entry name" value="HTH_ICLR"/>
    <property type="match status" value="1"/>
</dbReference>
<evidence type="ECO:0000256" key="1">
    <source>
        <dbReference type="ARBA" id="ARBA00023015"/>
    </source>
</evidence>
<accession>A0AAN4ZZZ8</accession>
<dbReference type="Gene3D" id="1.10.10.10">
    <property type="entry name" value="Winged helix-like DNA-binding domain superfamily/Winged helix DNA-binding domain"/>
    <property type="match status" value="1"/>
</dbReference>
<evidence type="ECO:0000313" key="6">
    <source>
        <dbReference type="EMBL" id="GHE02317.1"/>
    </source>
</evidence>